<dbReference type="InParanoid" id="A0A1E7FIT3"/>
<feature type="region of interest" description="Disordered" evidence="1">
    <location>
        <begin position="98"/>
        <end position="121"/>
    </location>
</feature>
<dbReference type="OrthoDB" id="3647at2759"/>
<dbReference type="KEGG" id="fcy:FRACYDRAFT_238480"/>
<feature type="region of interest" description="Disordered" evidence="1">
    <location>
        <begin position="148"/>
        <end position="169"/>
    </location>
</feature>
<evidence type="ECO:0000313" key="2">
    <source>
        <dbReference type="EMBL" id="OEU18047.1"/>
    </source>
</evidence>
<feature type="region of interest" description="Disordered" evidence="1">
    <location>
        <begin position="605"/>
        <end position="626"/>
    </location>
</feature>
<dbReference type="Proteomes" id="UP000095751">
    <property type="component" value="Unassembled WGS sequence"/>
</dbReference>
<evidence type="ECO:0000313" key="3">
    <source>
        <dbReference type="Proteomes" id="UP000095751"/>
    </source>
</evidence>
<reference evidence="2 3" key="1">
    <citation type="submission" date="2016-09" db="EMBL/GenBank/DDBJ databases">
        <title>Extensive genetic diversity and differential bi-allelic expression allows diatom success in the polar Southern Ocean.</title>
        <authorList>
            <consortium name="DOE Joint Genome Institute"/>
            <person name="Mock T."/>
            <person name="Otillar R.P."/>
            <person name="Strauss J."/>
            <person name="Dupont C."/>
            <person name="Frickenhaus S."/>
            <person name="Maumus F."/>
            <person name="Mcmullan M."/>
            <person name="Sanges R."/>
            <person name="Schmutz J."/>
            <person name="Toseland A."/>
            <person name="Valas R."/>
            <person name="Veluchamy A."/>
            <person name="Ward B.J."/>
            <person name="Allen A."/>
            <person name="Barry K."/>
            <person name="Falciatore A."/>
            <person name="Ferrante M."/>
            <person name="Fortunato A.E."/>
            <person name="Gloeckner G."/>
            <person name="Gruber A."/>
            <person name="Hipkin R."/>
            <person name="Janech M."/>
            <person name="Kroth P."/>
            <person name="Leese F."/>
            <person name="Lindquist E."/>
            <person name="Lyon B.R."/>
            <person name="Martin J."/>
            <person name="Mayer C."/>
            <person name="Parker M."/>
            <person name="Quesneville H."/>
            <person name="Raymond J."/>
            <person name="Uhlig C."/>
            <person name="Valentin K.U."/>
            <person name="Worden A.Z."/>
            <person name="Armbrust E.V."/>
            <person name="Bowler C."/>
            <person name="Green B."/>
            <person name="Moulton V."/>
            <person name="Van Oosterhout C."/>
            <person name="Grigoriev I."/>
        </authorList>
    </citation>
    <scope>NUCLEOTIDE SEQUENCE [LARGE SCALE GENOMIC DNA]</scope>
    <source>
        <strain evidence="2 3">CCMP1102</strain>
    </source>
</reference>
<evidence type="ECO:0008006" key="4">
    <source>
        <dbReference type="Google" id="ProtNLM"/>
    </source>
</evidence>
<gene>
    <name evidence="2" type="ORF">FRACYDRAFT_238480</name>
</gene>
<keyword evidence="3" id="KW-1185">Reference proteome</keyword>
<feature type="region of interest" description="Disordered" evidence="1">
    <location>
        <begin position="387"/>
        <end position="421"/>
    </location>
</feature>
<sequence>MTTTSVGVVGSSYYDSDDELLLEVSSEKIYQQALEIWKEQKQQWEIWKRFARQLTMQHAMYITNTNDKEDVSSDFRISITDIVGAMEEGILTLERLEQQQSGGNGGGGRSSSSSNKEDDEARDSALSVLYTEYGRLLYWSSSLMITTTNNNPNSNTKKKKKNPNALQSPSHRCLALAKDPHTLLIGAPERIKQYNNEMKKLSVNSGDNKNNDDDNKDKLIISLFGPLCTDNAENAIRNAISLDATNEEADLLLTQITGLSSKDTVHKRKPTEFVAELFDSFADTFDTKLLETLKYQVPTIIGHTIYDLFNDEEEGVDDGSSKHNYWSSFQNVLDAGCGTGLAGRELRNVMVRIGGKRMKLVGVDASSKMLQIANKCTLDGIGCGGNGSSNSNSNGNNELLSTDTKTKNENENDDSTSSSSSVKLYDQLLEMDLEDMTIQNTLLSLYENENDIGPTIGFDLIVASDVFVYFGSLDTILTVFSNLHYYSKNSEDDEKDEKNIGSREEDDDLQFLNLAADRRHRAAAGHSGILIFTCEYATNEEAPLGYRLLPTGRFAHTKDYVISSAQANDKYKLKRYQRIIPREEKGIPVQGHLFVFEYSNRPDNTTNTDIHYISNEDDDDDDGTEL</sequence>
<protein>
    <recommendedName>
        <fullName evidence="4">Methyltransferase domain-containing protein</fullName>
    </recommendedName>
</protein>
<accession>A0A1E7FIT3</accession>
<name>A0A1E7FIT3_9STRA</name>
<dbReference type="AlphaFoldDB" id="A0A1E7FIT3"/>
<dbReference type="CDD" id="cd02440">
    <property type="entry name" value="AdoMet_MTases"/>
    <property type="match status" value="1"/>
</dbReference>
<dbReference type="Gene3D" id="3.40.50.150">
    <property type="entry name" value="Vaccinia Virus protein VP39"/>
    <property type="match status" value="1"/>
</dbReference>
<dbReference type="SUPFAM" id="SSF53335">
    <property type="entry name" value="S-adenosyl-L-methionine-dependent methyltransferases"/>
    <property type="match status" value="1"/>
</dbReference>
<evidence type="ECO:0000256" key="1">
    <source>
        <dbReference type="SAM" id="MobiDB-lite"/>
    </source>
</evidence>
<organism evidence="2 3">
    <name type="scientific">Fragilariopsis cylindrus CCMP1102</name>
    <dbReference type="NCBI Taxonomy" id="635003"/>
    <lineage>
        <taxon>Eukaryota</taxon>
        <taxon>Sar</taxon>
        <taxon>Stramenopiles</taxon>
        <taxon>Ochrophyta</taxon>
        <taxon>Bacillariophyta</taxon>
        <taxon>Bacillariophyceae</taxon>
        <taxon>Bacillariophycidae</taxon>
        <taxon>Bacillariales</taxon>
        <taxon>Bacillariaceae</taxon>
        <taxon>Fragilariopsis</taxon>
    </lineage>
</organism>
<dbReference type="EMBL" id="KV784357">
    <property type="protein sequence ID" value="OEU18047.1"/>
    <property type="molecule type" value="Genomic_DNA"/>
</dbReference>
<proteinExistence type="predicted"/>
<dbReference type="InterPro" id="IPR029063">
    <property type="entry name" value="SAM-dependent_MTases_sf"/>
</dbReference>
<feature type="compositionally biased region" description="Low complexity" evidence="1">
    <location>
        <begin position="388"/>
        <end position="397"/>
    </location>
</feature>
<feature type="compositionally biased region" description="Acidic residues" evidence="1">
    <location>
        <begin position="615"/>
        <end position="626"/>
    </location>
</feature>